<gene>
    <name evidence="2" type="ORF">AS202_03320</name>
</gene>
<feature type="compositionally biased region" description="Low complexity" evidence="1">
    <location>
        <begin position="74"/>
        <end position="89"/>
    </location>
</feature>
<reference evidence="2 3" key="1">
    <citation type="journal article" date="2016" name="J. Zhejiang Univ. Sci. B">
        <title>Antibiotic resistance mechanisms of Myroides sp.</title>
        <authorList>
            <person name="Hu S."/>
            <person name="Yuan S."/>
            <person name="Qu H."/>
            <person name="Jiang T."/>
            <person name="Zhou Y."/>
            <person name="Wang M."/>
            <person name="Ming D."/>
        </authorList>
    </citation>
    <scope>NUCLEOTIDE SEQUENCE [LARGE SCALE GENOMIC DNA]</scope>
    <source>
        <strain evidence="2 3">PR63039</strain>
    </source>
</reference>
<sequence>MKNKRFEIIAKDFREERVLTTEALTVVQKLQSKKINHIELIDHEKQTVTLYRKGTQDKNYFVRTKDLPTPPPGDSDTTSTSNTGDNQNQVSEVPPVDDKRKGRSVKK</sequence>
<name>A0AAI8G411_9FLAO</name>
<accession>A0AAI8G411</accession>
<evidence type="ECO:0000256" key="1">
    <source>
        <dbReference type="SAM" id="MobiDB-lite"/>
    </source>
</evidence>
<dbReference type="KEGG" id="mod:AS202_03320"/>
<protein>
    <submittedName>
        <fullName evidence="2">Uncharacterized protein</fullName>
    </submittedName>
</protein>
<dbReference type="Proteomes" id="UP000069030">
    <property type="component" value="Chromosome"/>
</dbReference>
<organism evidence="2 3">
    <name type="scientific">Myroides odoratimimus</name>
    <dbReference type="NCBI Taxonomy" id="76832"/>
    <lineage>
        <taxon>Bacteria</taxon>
        <taxon>Pseudomonadati</taxon>
        <taxon>Bacteroidota</taxon>
        <taxon>Flavobacteriia</taxon>
        <taxon>Flavobacteriales</taxon>
        <taxon>Flavobacteriaceae</taxon>
        <taxon>Myroides</taxon>
    </lineage>
</organism>
<dbReference type="AlphaFoldDB" id="A0AAI8G411"/>
<evidence type="ECO:0000313" key="2">
    <source>
        <dbReference type="EMBL" id="ALU25243.1"/>
    </source>
</evidence>
<dbReference type="EMBL" id="CP013690">
    <property type="protein sequence ID" value="ALU25243.1"/>
    <property type="molecule type" value="Genomic_DNA"/>
</dbReference>
<evidence type="ECO:0000313" key="3">
    <source>
        <dbReference type="Proteomes" id="UP000069030"/>
    </source>
</evidence>
<dbReference type="RefSeq" id="WP_058699100.1">
    <property type="nucleotide sequence ID" value="NZ_CP013690.1"/>
</dbReference>
<proteinExistence type="predicted"/>
<feature type="region of interest" description="Disordered" evidence="1">
    <location>
        <begin position="61"/>
        <end position="107"/>
    </location>
</feature>